<reference evidence="1 2" key="1">
    <citation type="submission" date="2016-10" db="EMBL/GenBank/DDBJ databases">
        <authorList>
            <person name="Varghese N."/>
            <person name="Submissions S."/>
        </authorList>
    </citation>
    <scope>NUCLEOTIDE SEQUENCE [LARGE SCALE GENOMIC DNA]</scope>
    <source>
        <strain evidence="1 2">PL 12/M</strain>
    </source>
</reference>
<organism evidence="1 2">
    <name type="scientific">Methanolobus vulcani</name>
    <dbReference type="NCBI Taxonomy" id="38026"/>
    <lineage>
        <taxon>Archaea</taxon>
        <taxon>Methanobacteriati</taxon>
        <taxon>Methanobacteriota</taxon>
        <taxon>Stenosarchaea group</taxon>
        <taxon>Methanomicrobia</taxon>
        <taxon>Methanosarcinales</taxon>
        <taxon>Methanosarcinaceae</taxon>
        <taxon>Methanolobus</taxon>
    </lineage>
</organism>
<gene>
    <name evidence="1" type="ORF">SAMN04488589_0508</name>
</gene>
<dbReference type="RefSeq" id="WP_091708446.1">
    <property type="nucleotide sequence ID" value="NZ_FNCA01000002.1"/>
</dbReference>
<comment type="caution">
    <text evidence="1">The sequence shown here is derived from an EMBL/GenBank/DDBJ whole genome shotgun (WGS) entry which is preliminary data.</text>
</comment>
<sequence length="83" mass="9809">MNNAKILYFDSKYKHAFVYTECEFGRRDVFFSFECDTIRFREVLGDIKIIFSKHLAFCYNNEVETGDLKLDFIDKIIIGHGVI</sequence>
<proteinExistence type="predicted"/>
<accession>A0A7Z7FDF2</accession>
<keyword evidence="2" id="KW-1185">Reference proteome</keyword>
<dbReference type="EMBL" id="FNCA01000002">
    <property type="protein sequence ID" value="SDF43447.1"/>
    <property type="molecule type" value="Genomic_DNA"/>
</dbReference>
<dbReference type="Proteomes" id="UP000199259">
    <property type="component" value="Unassembled WGS sequence"/>
</dbReference>
<dbReference type="AlphaFoldDB" id="A0A7Z7FDF2"/>
<name>A0A7Z7FDF2_9EURY</name>
<evidence type="ECO:0000313" key="2">
    <source>
        <dbReference type="Proteomes" id="UP000199259"/>
    </source>
</evidence>
<evidence type="ECO:0000313" key="1">
    <source>
        <dbReference type="EMBL" id="SDF43447.1"/>
    </source>
</evidence>
<protein>
    <submittedName>
        <fullName evidence="1">Uncharacterized protein</fullName>
    </submittedName>
</protein>